<feature type="binding site" evidence="8">
    <location>
        <position position="87"/>
    </location>
    <ligand>
        <name>[4Fe-4S] cluster</name>
        <dbReference type="ChEBI" id="CHEBI:49883"/>
        <label>1</label>
    </ligand>
</feature>
<organism evidence="12 13">
    <name type="scientific">Candidatus Nitrosymbiomonas proteolyticus</name>
    <dbReference type="NCBI Taxonomy" id="2608984"/>
    <lineage>
        <taxon>Bacteria</taxon>
        <taxon>Bacillati</taxon>
        <taxon>Armatimonadota</taxon>
        <taxon>Armatimonadota incertae sedis</taxon>
        <taxon>Candidatus Nitrosymbiomonas</taxon>
    </lineage>
</organism>
<protein>
    <recommendedName>
        <fullName evidence="8">Ribosomal protein uS12 methylthiotransferase RimO</fullName>
        <shortName evidence="8">uS12 MTTase</shortName>
        <shortName evidence="8">uS12 methylthiotransferase</shortName>
        <ecNumber evidence="8">2.8.4.4</ecNumber>
    </recommendedName>
    <alternativeName>
        <fullName evidence="8">Ribosomal protein uS12 (aspartate-C(3))-methylthiotransferase</fullName>
    </alternativeName>
    <alternativeName>
        <fullName evidence="8">Ribosome maturation factor RimO</fullName>
    </alternativeName>
</protein>
<comment type="cofactor">
    <cofactor evidence="8">
        <name>[4Fe-4S] cluster</name>
        <dbReference type="ChEBI" id="CHEBI:49883"/>
    </cofactor>
    <text evidence="8">Binds 2 [4Fe-4S] clusters. One cluster is coordinated with 3 cysteines and an exchangeable S-adenosyl-L-methionine.</text>
</comment>
<evidence type="ECO:0000259" key="10">
    <source>
        <dbReference type="PROSITE" id="PS51449"/>
    </source>
</evidence>
<keyword evidence="4 8" id="KW-0949">S-adenosyl-L-methionine</keyword>
<dbReference type="GO" id="GO:0005829">
    <property type="term" value="C:cytosol"/>
    <property type="evidence" value="ECO:0007669"/>
    <property type="project" value="TreeGrafter"/>
</dbReference>
<dbReference type="Pfam" id="PF04055">
    <property type="entry name" value="Radical_SAM"/>
    <property type="match status" value="1"/>
</dbReference>
<dbReference type="Pfam" id="PF18693">
    <property type="entry name" value="TRAM_2"/>
    <property type="match status" value="1"/>
</dbReference>
<dbReference type="InterPro" id="IPR002792">
    <property type="entry name" value="TRAM_dom"/>
</dbReference>
<keyword evidence="5 8" id="KW-0479">Metal-binding</keyword>
<keyword evidence="7 8" id="KW-0411">Iron-sulfur</keyword>
<dbReference type="GO" id="GO:0051539">
    <property type="term" value="F:4 iron, 4 sulfur cluster binding"/>
    <property type="evidence" value="ECO:0007669"/>
    <property type="project" value="UniProtKB-UniRule"/>
</dbReference>
<dbReference type="SMART" id="SM00729">
    <property type="entry name" value="Elp3"/>
    <property type="match status" value="1"/>
</dbReference>
<dbReference type="AlphaFoldDB" id="A0A809R7Q1"/>
<feature type="domain" description="Radical SAM core" evidence="11">
    <location>
        <begin position="148"/>
        <end position="378"/>
    </location>
</feature>
<dbReference type="SFLD" id="SFLDG01082">
    <property type="entry name" value="B12-binding_domain_containing"/>
    <property type="match status" value="1"/>
</dbReference>
<dbReference type="PROSITE" id="PS51449">
    <property type="entry name" value="MTTASE_N"/>
    <property type="match status" value="1"/>
</dbReference>
<dbReference type="GO" id="GO:0046872">
    <property type="term" value="F:metal ion binding"/>
    <property type="evidence" value="ECO:0007669"/>
    <property type="project" value="UniProtKB-KW"/>
</dbReference>
<dbReference type="HAMAP" id="MF_01865">
    <property type="entry name" value="MTTase_RimO"/>
    <property type="match status" value="1"/>
</dbReference>
<keyword evidence="3 8" id="KW-0808">Transferase</keyword>
<evidence type="ECO:0000259" key="9">
    <source>
        <dbReference type="PROSITE" id="PS50926"/>
    </source>
</evidence>
<evidence type="ECO:0000256" key="1">
    <source>
        <dbReference type="ARBA" id="ARBA00022485"/>
    </source>
</evidence>
<dbReference type="Pfam" id="PF00919">
    <property type="entry name" value="UPF0004"/>
    <property type="match status" value="1"/>
</dbReference>
<dbReference type="PANTHER" id="PTHR43837:SF1">
    <property type="entry name" value="RIBOSOMAL PROTEIN US12 METHYLTHIOTRANSFERASE RIMO"/>
    <property type="match status" value="1"/>
</dbReference>
<feature type="binding site" evidence="8">
    <location>
        <position position="18"/>
    </location>
    <ligand>
        <name>[4Fe-4S] cluster</name>
        <dbReference type="ChEBI" id="CHEBI:49883"/>
        <label>1</label>
    </ligand>
</feature>
<comment type="subcellular location">
    <subcellularLocation>
        <location evidence="8">Cytoplasm</location>
    </subcellularLocation>
</comment>
<evidence type="ECO:0000313" key="13">
    <source>
        <dbReference type="Proteomes" id="UP000662873"/>
    </source>
</evidence>
<evidence type="ECO:0000256" key="5">
    <source>
        <dbReference type="ARBA" id="ARBA00022723"/>
    </source>
</evidence>
<dbReference type="SFLD" id="SFLDS00029">
    <property type="entry name" value="Radical_SAM"/>
    <property type="match status" value="1"/>
</dbReference>
<evidence type="ECO:0000256" key="7">
    <source>
        <dbReference type="ARBA" id="ARBA00023014"/>
    </source>
</evidence>
<evidence type="ECO:0000259" key="11">
    <source>
        <dbReference type="PROSITE" id="PS51918"/>
    </source>
</evidence>
<keyword evidence="6 8" id="KW-0408">Iron</keyword>
<feature type="binding site" evidence="8">
    <location>
        <position position="53"/>
    </location>
    <ligand>
        <name>[4Fe-4S] cluster</name>
        <dbReference type="ChEBI" id="CHEBI:49883"/>
        <label>1</label>
    </ligand>
</feature>
<dbReference type="InterPro" id="IPR007197">
    <property type="entry name" value="rSAM"/>
</dbReference>
<sequence length="468" mass="51583">MTDPARSGVSIRVVTLGCAKNDVDSEEIAGVLLAAGYSIVGGPSADIEVINTCGFLEAAQKESVGAIRDAVRRKKAGRLQRVIVAGCLSQRLGAELIQLAPGADAYVGVGQMSRFADIVQGTLKGGQPRLEVAPPQHLWADVGTRARSGAPASAYLKLSEGCSHRCTFCTIPSFRGPHQSKPLERIVEEARLLVRRGALELNLIAQDVTQYGYDIYGEFTLPRLLKELNEVEGLKWVRLLYFYPNRLTDDVIGAMATLPKVLPYIDVPLQHVDKEILRAMKRPWDGERYLRLFEKVRKAIPSVAIRTTFIVGFPGENERHFQSLLDFLKAAELDRVGAFQFSPEPGTPAHDLPDQVPSAIKQQRFDRLMTLQQSISHRINASWMGKPLDVLIESHADGWSVGRSFRDAPEIDGLVFVEGELPLGQFAQVQVVAAEPYDLYARASLPSRSRRTRTSLSPLRVATPAEPK</sequence>
<dbReference type="Gene3D" id="3.40.50.12160">
    <property type="entry name" value="Methylthiotransferase, N-terminal domain"/>
    <property type="match status" value="1"/>
</dbReference>
<dbReference type="GO" id="GO:0035600">
    <property type="term" value="P:tRNA methylthiolation"/>
    <property type="evidence" value="ECO:0007669"/>
    <property type="project" value="UniProtKB-ARBA"/>
</dbReference>
<dbReference type="InterPro" id="IPR012340">
    <property type="entry name" value="NA-bd_OB-fold"/>
</dbReference>
<dbReference type="SFLD" id="SFLDG01061">
    <property type="entry name" value="methylthiotransferase"/>
    <property type="match status" value="1"/>
</dbReference>
<feature type="domain" description="TRAM" evidence="9">
    <location>
        <begin position="381"/>
        <end position="445"/>
    </location>
</feature>
<evidence type="ECO:0000256" key="2">
    <source>
        <dbReference type="ARBA" id="ARBA00022490"/>
    </source>
</evidence>
<dbReference type="NCBIfam" id="TIGR01125">
    <property type="entry name" value="30S ribosomal protein S12 methylthiotransferase RimO"/>
    <property type="match status" value="1"/>
</dbReference>
<dbReference type="PROSITE" id="PS50926">
    <property type="entry name" value="TRAM"/>
    <property type="match status" value="1"/>
</dbReference>
<feature type="domain" description="MTTase N-terminal" evidence="10">
    <location>
        <begin position="9"/>
        <end position="124"/>
    </location>
</feature>
<dbReference type="SFLD" id="SFLDF00274">
    <property type="entry name" value="ribosomal_protein_S12_methylth"/>
    <property type="match status" value="1"/>
</dbReference>
<dbReference type="FunFam" id="3.80.30.20:FF:000001">
    <property type="entry name" value="tRNA-2-methylthio-N(6)-dimethylallyladenosine synthase 2"/>
    <property type="match status" value="1"/>
</dbReference>
<feature type="binding site" evidence="8">
    <location>
        <position position="166"/>
    </location>
    <ligand>
        <name>[4Fe-4S] cluster</name>
        <dbReference type="ChEBI" id="CHEBI:49883"/>
        <label>2</label>
        <note>4Fe-4S-S-AdoMet</note>
    </ligand>
</feature>
<gene>
    <name evidence="8" type="primary">rimO</name>
    <name evidence="12" type="ORF">NPRO_12080</name>
</gene>
<keyword evidence="2 8" id="KW-0963">Cytoplasm</keyword>
<comment type="function">
    <text evidence="8">Catalyzes the methylthiolation of an aspartic acid residue of ribosomal protein uS12.</text>
</comment>
<dbReference type="CDD" id="cd01335">
    <property type="entry name" value="Radical_SAM"/>
    <property type="match status" value="1"/>
</dbReference>
<reference evidence="12" key="1">
    <citation type="journal article" name="DNA Res.">
        <title>The physiological potential of anammox bacteria as revealed by their core genome structure.</title>
        <authorList>
            <person name="Okubo T."/>
            <person name="Toyoda A."/>
            <person name="Fukuhara K."/>
            <person name="Uchiyama I."/>
            <person name="Harigaya Y."/>
            <person name="Kuroiwa M."/>
            <person name="Suzuki T."/>
            <person name="Murakami Y."/>
            <person name="Suwa Y."/>
            <person name="Takami H."/>
        </authorList>
    </citation>
    <scope>NUCLEOTIDE SEQUENCE</scope>
    <source>
        <strain evidence="12">317325-2</strain>
    </source>
</reference>
<keyword evidence="12" id="KW-0687">Ribonucleoprotein</keyword>
<dbReference type="InterPro" id="IPR058240">
    <property type="entry name" value="rSAM_sf"/>
</dbReference>
<feature type="binding site" evidence="8">
    <location>
        <position position="162"/>
    </location>
    <ligand>
        <name>[4Fe-4S] cluster</name>
        <dbReference type="ChEBI" id="CHEBI:49883"/>
        <label>2</label>
        <note>4Fe-4S-S-AdoMet</note>
    </ligand>
</feature>
<comment type="catalytic activity">
    <reaction evidence="8">
        <text>L-aspartate(89)-[ribosomal protein uS12]-hydrogen + (sulfur carrier)-SH + AH2 + 2 S-adenosyl-L-methionine = 3-methylsulfanyl-L-aspartate(89)-[ribosomal protein uS12]-hydrogen + (sulfur carrier)-H + 5'-deoxyadenosine + L-methionine + A + S-adenosyl-L-homocysteine + 2 H(+)</text>
        <dbReference type="Rhea" id="RHEA:37087"/>
        <dbReference type="Rhea" id="RHEA-COMP:10460"/>
        <dbReference type="Rhea" id="RHEA-COMP:10461"/>
        <dbReference type="Rhea" id="RHEA-COMP:14737"/>
        <dbReference type="Rhea" id="RHEA-COMP:14739"/>
        <dbReference type="ChEBI" id="CHEBI:13193"/>
        <dbReference type="ChEBI" id="CHEBI:15378"/>
        <dbReference type="ChEBI" id="CHEBI:17319"/>
        <dbReference type="ChEBI" id="CHEBI:17499"/>
        <dbReference type="ChEBI" id="CHEBI:29917"/>
        <dbReference type="ChEBI" id="CHEBI:29961"/>
        <dbReference type="ChEBI" id="CHEBI:57844"/>
        <dbReference type="ChEBI" id="CHEBI:57856"/>
        <dbReference type="ChEBI" id="CHEBI:59789"/>
        <dbReference type="ChEBI" id="CHEBI:64428"/>
        <dbReference type="ChEBI" id="CHEBI:73599"/>
        <dbReference type="EC" id="2.8.4.4"/>
    </reaction>
</comment>
<evidence type="ECO:0000256" key="6">
    <source>
        <dbReference type="ARBA" id="ARBA00023004"/>
    </source>
</evidence>
<proteinExistence type="inferred from homology"/>
<evidence type="ECO:0000256" key="8">
    <source>
        <dbReference type="HAMAP-Rule" id="MF_01865"/>
    </source>
</evidence>
<dbReference type="Proteomes" id="UP000662873">
    <property type="component" value="Chromosome"/>
</dbReference>
<dbReference type="PROSITE" id="PS51918">
    <property type="entry name" value="RADICAL_SAM"/>
    <property type="match status" value="1"/>
</dbReference>
<dbReference type="InterPro" id="IPR013848">
    <property type="entry name" value="Methylthiotransferase_N"/>
</dbReference>
<keyword evidence="12" id="KW-0689">Ribosomal protein</keyword>
<dbReference type="InterPro" id="IPR020612">
    <property type="entry name" value="Methylthiotransferase_CS"/>
</dbReference>
<dbReference type="InterPro" id="IPR005839">
    <property type="entry name" value="Methylthiotransferase"/>
</dbReference>
<dbReference type="GO" id="GO:0103039">
    <property type="term" value="F:protein methylthiotransferase activity"/>
    <property type="evidence" value="ECO:0007669"/>
    <property type="project" value="UniProtKB-EC"/>
</dbReference>
<dbReference type="InterPro" id="IPR006638">
    <property type="entry name" value="Elp3/MiaA/NifB-like_rSAM"/>
</dbReference>
<dbReference type="InterPro" id="IPR038135">
    <property type="entry name" value="Methylthiotransferase_N_sf"/>
</dbReference>
<feature type="binding site" evidence="8">
    <location>
        <position position="169"/>
    </location>
    <ligand>
        <name>[4Fe-4S] cluster</name>
        <dbReference type="ChEBI" id="CHEBI:49883"/>
        <label>2</label>
        <note>4Fe-4S-S-AdoMet</note>
    </ligand>
</feature>
<evidence type="ECO:0000313" key="12">
    <source>
        <dbReference type="EMBL" id="BBO23613.1"/>
    </source>
</evidence>
<evidence type="ECO:0000256" key="4">
    <source>
        <dbReference type="ARBA" id="ARBA00022691"/>
    </source>
</evidence>
<dbReference type="PANTHER" id="PTHR43837">
    <property type="entry name" value="RIBOSOMAL PROTEIN S12 METHYLTHIOTRANSFERASE RIMO"/>
    <property type="match status" value="1"/>
</dbReference>
<keyword evidence="1 8" id="KW-0004">4Fe-4S</keyword>
<dbReference type="EMBL" id="AP021858">
    <property type="protein sequence ID" value="BBO23613.1"/>
    <property type="molecule type" value="Genomic_DNA"/>
</dbReference>
<comment type="similarity">
    <text evidence="8">Belongs to the methylthiotransferase family. RimO subfamily.</text>
</comment>
<dbReference type="NCBIfam" id="TIGR00089">
    <property type="entry name" value="MiaB/RimO family radical SAM methylthiotransferase"/>
    <property type="match status" value="1"/>
</dbReference>
<evidence type="ECO:0000256" key="3">
    <source>
        <dbReference type="ARBA" id="ARBA00022679"/>
    </source>
</evidence>
<accession>A0A809R7Q1</accession>
<name>A0A809R7Q1_9BACT</name>
<dbReference type="GO" id="GO:0035599">
    <property type="term" value="F:aspartic acid methylthiotransferase activity"/>
    <property type="evidence" value="ECO:0007669"/>
    <property type="project" value="TreeGrafter"/>
</dbReference>
<dbReference type="SUPFAM" id="SSF102114">
    <property type="entry name" value="Radical SAM enzymes"/>
    <property type="match status" value="1"/>
</dbReference>
<dbReference type="EC" id="2.8.4.4" evidence="8"/>
<dbReference type="Gene3D" id="3.80.30.20">
    <property type="entry name" value="tm_1862 like domain"/>
    <property type="match status" value="1"/>
</dbReference>
<dbReference type="PROSITE" id="PS01278">
    <property type="entry name" value="MTTASE_RADICAL"/>
    <property type="match status" value="1"/>
</dbReference>
<dbReference type="Gene3D" id="2.40.50.140">
    <property type="entry name" value="Nucleic acid-binding proteins"/>
    <property type="match status" value="1"/>
</dbReference>
<dbReference type="InterPro" id="IPR023404">
    <property type="entry name" value="rSAM_horseshoe"/>
</dbReference>
<dbReference type="KEGG" id="npy:NPRO_12080"/>
<dbReference type="GO" id="GO:0005840">
    <property type="term" value="C:ribosome"/>
    <property type="evidence" value="ECO:0007669"/>
    <property type="project" value="UniProtKB-KW"/>
</dbReference>
<dbReference type="InterPro" id="IPR005840">
    <property type="entry name" value="Ribosomal_uS12_MeSTrfase_RimO"/>
</dbReference>